<dbReference type="InterPro" id="IPR013324">
    <property type="entry name" value="RNA_pol_sigma_r3/r4-like"/>
</dbReference>
<accession>A0A7W7W2C2</accession>
<dbReference type="GO" id="GO:0016987">
    <property type="term" value="F:sigma factor activity"/>
    <property type="evidence" value="ECO:0007669"/>
    <property type="project" value="UniProtKB-KW"/>
</dbReference>
<organism evidence="9 10">
    <name type="scientific">Lipingzhangella halophila</name>
    <dbReference type="NCBI Taxonomy" id="1783352"/>
    <lineage>
        <taxon>Bacteria</taxon>
        <taxon>Bacillati</taxon>
        <taxon>Actinomycetota</taxon>
        <taxon>Actinomycetes</taxon>
        <taxon>Streptosporangiales</taxon>
        <taxon>Nocardiopsidaceae</taxon>
        <taxon>Lipingzhangella</taxon>
    </lineage>
</organism>
<evidence type="ECO:0000256" key="2">
    <source>
        <dbReference type="ARBA" id="ARBA00011344"/>
    </source>
</evidence>
<dbReference type="InterPro" id="IPR014284">
    <property type="entry name" value="RNA_pol_sigma-70_dom"/>
</dbReference>
<dbReference type="InterPro" id="IPR032710">
    <property type="entry name" value="NTF2-like_dom_sf"/>
</dbReference>
<dbReference type="Pfam" id="PF04542">
    <property type="entry name" value="Sigma70_r2"/>
    <property type="match status" value="1"/>
</dbReference>
<gene>
    <name evidence="9" type="ORF">F4561_002426</name>
</gene>
<dbReference type="PANTHER" id="PTHR30173:SF36">
    <property type="entry name" value="ECF RNA POLYMERASE SIGMA FACTOR SIGJ"/>
    <property type="match status" value="1"/>
</dbReference>
<dbReference type="Gene3D" id="1.10.10.10">
    <property type="entry name" value="Winged helix-like DNA-binding domain superfamily/Winged helix DNA-binding domain"/>
    <property type="match status" value="1"/>
</dbReference>
<comment type="caution">
    <text evidence="9">The sequence shown here is derived from an EMBL/GenBank/DDBJ whole genome shotgun (WGS) entry which is preliminary data.</text>
</comment>
<dbReference type="EMBL" id="JACHJT010000001">
    <property type="protein sequence ID" value="MBB4931606.1"/>
    <property type="molecule type" value="Genomic_DNA"/>
</dbReference>
<dbReference type="NCBIfam" id="TIGR02937">
    <property type="entry name" value="sigma70-ECF"/>
    <property type="match status" value="1"/>
</dbReference>
<dbReference type="Proteomes" id="UP000523007">
    <property type="component" value="Unassembled WGS sequence"/>
</dbReference>
<evidence type="ECO:0000256" key="1">
    <source>
        <dbReference type="ARBA" id="ARBA00010641"/>
    </source>
</evidence>
<sequence>MPSDTDGAREFQRHRPRLFALAYRMLGSATEAEDAVQDTYLRWHEADRENIGTPVAWLTTVVTNLCRNRLTSARAQRERYPGPWLPEPVATGPGADHGLGPLETTEQRESVSLGLLALMERLSPSERAVFVLHEAFDHDHREIAAILDVNEPSSRQLLRRARQRLAEQRPRYDPAPQAWRQVVELFLAAANGGDLTELEQRLADDVVAYADGGGRVAAARRPVEGRDLVGRYLNGFLRNGARLYELAVAAPGTAMEMRRRPAGRPLAVLTPIEVNALPALLVLVDGTPAMVQQFQLRAGEVATIHTIANPDKLGFLTTQLRTAPLGVT</sequence>
<keyword evidence="4" id="KW-0731">Sigma factor</keyword>
<dbReference type="InterPro" id="IPR007627">
    <property type="entry name" value="RNA_pol_sigma70_r2"/>
</dbReference>
<feature type="domain" description="RNA polymerase sigma-70 region 2" evidence="7">
    <location>
        <begin position="11"/>
        <end position="74"/>
    </location>
</feature>
<dbReference type="Pfam" id="PF08281">
    <property type="entry name" value="Sigma70_r4_2"/>
    <property type="match status" value="1"/>
</dbReference>
<evidence type="ECO:0000256" key="3">
    <source>
        <dbReference type="ARBA" id="ARBA00023015"/>
    </source>
</evidence>
<dbReference type="SUPFAM" id="SSF88946">
    <property type="entry name" value="Sigma2 domain of RNA polymerase sigma factors"/>
    <property type="match status" value="1"/>
</dbReference>
<keyword evidence="3" id="KW-0805">Transcription regulation</keyword>
<dbReference type="PANTHER" id="PTHR30173">
    <property type="entry name" value="SIGMA 19 FACTOR"/>
    <property type="match status" value="1"/>
</dbReference>
<feature type="domain" description="RNA polymerase sigma factor 70 region 4 type 2" evidence="8">
    <location>
        <begin position="115"/>
        <end position="165"/>
    </location>
</feature>
<proteinExistence type="inferred from homology"/>
<evidence type="ECO:0000256" key="4">
    <source>
        <dbReference type="ARBA" id="ARBA00023082"/>
    </source>
</evidence>
<evidence type="ECO:0000256" key="5">
    <source>
        <dbReference type="ARBA" id="ARBA00023163"/>
    </source>
</evidence>
<name>A0A7W7W2C2_9ACTN</name>
<protein>
    <submittedName>
        <fullName evidence="9">RNA polymerase sigma-70 factor (ECF subfamily)</fullName>
    </submittedName>
</protein>
<dbReference type="InterPro" id="IPR036388">
    <property type="entry name" value="WH-like_DNA-bd_sf"/>
</dbReference>
<comment type="similarity">
    <text evidence="1">Belongs to the sigma-70 factor family. ECF subfamily.</text>
</comment>
<dbReference type="Gene3D" id="3.10.450.50">
    <property type="match status" value="1"/>
</dbReference>
<dbReference type="Gene3D" id="1.10.1740.10">
    <property type="match status" value="1"/>
</dbReference>
<dbReference type="GO" id="GO:0003677">
    <property type="term" value="F:DNA binding"/>
    <property type="evidence" value="ECO:0007669"/>
    <property type="project" value="InterPro"/>
</dbReference>
<evidence type="ECO:0000259" key="7">
    <source>
        <dbReference type="Pfam" id="PF04542"/>
    </source>
</evidence>
<dbReference type="RefSeq" id="WP_184578017.1">
    <property type="nucleotide sequence ID" value="NZ_JACHJT010000001.1"/>
</dbReference>
<keyword evidence="10" id="KW-1185">Reference proteome</keyword>
<evidence type="ECO:0000313" key="10">
    <source>
        <dbReference type="Proteomes" id="UP000523007"/>
    </source>
</evidence>
<keyword evidence="5" id="KW-0804">Transcription</keyword>
<feature type="region of interest" description="Disordered" evidence="6">
    <location>
        <begin position="76"/>
        <end position="102"/>
    </location>
</feature>
<evidence type="ECO:0000313" key="9">
    <source>
        <dbReference type="EMBL" id="MBB4931606.1"/>
    </source>
</evidence>
<evidence type="ECO:0000256" key="6">
    <source>
        <dbReference type="SAM" id="MobiDB-lite"/>
    </source>
</evidence>
<reference evidence="9 10" key="1">
    <citation type="submission" date="2020-08" db="EMBL/GenBank/DDBJ databases">
        <title>Sequencing the genomes of 1000 actinobacteria strains.</title>
        <authorList>
            <person name="Klenk H.-P."/>
        </authorList>
    </citation>
    <scope>NUCLEOTIDE SEQUENCE [LARGE SCALE GENOMIC DNA]</scope>
    <source>
        <strain evidence="9 10">DSM 102030</strain>
    </source>
</reference>
<dbReference type="InterPro" id="IPR013249">
    <property type="entry name" value="RNA_pol_sigma70_r4_t2"/>
</dbReference>
<dbReference type="SUPFAM" id="SSF54427">
    <property type="entry name" value="NTF2-like"/>
    <property type="match status" value="1"/>
</dbReference>
<dbReference type="GO" id="GO:0006352">
    <property type="term" value="P:DNA-templated transcription initiation"/>
    <property type="evidence" value="ECO:0007669"/>
    <property type="project" value="InterPro"/>
</dbReference>
<dbReference type="SUPFAM" id="SSF88659">
    <property type="entry name" value="Sigma3 and sigma4 domains of RNA polymerase sigma factors"/>
    <property type="match status" value="1"/>
</dbReference>
<dbReference type="InterPro" id="IPR052704">
    <property type="entry name" value="ECF_Sigma-70_Domain"/>
</dbReference>
<dbReference type="AlphaFoldDB" id="A0A7W7W2C2"/>
<comment type="subunit">
    <text evidence="2">Interacts transiently with the RNA polymerase catalytic core formed by RpoA, RpoB, RpoC and RpoZ (2 alpha, 1 beta, 1 beta' and 1 omega subunit) to form the RNA polymerase holoenzyme that can initiate transcription.</text>
</comment>
<evidence type="ECO:0000259" key="8">
    <source>
        <dbReference type="Pfam" id="PF08281"/>
    </source>
</evidence>
<dbReference type="InterPro" id="IPR013325">
    <property type="entry name" value="RNA_pol_sigma_r2"/>
</dbReference>